<organism evidence="3 4">
    <name type="scientific">Sander lucioperca</name>
    <name type="common">Pike-perch</name>
    <name type="synonym">Perca lucioperca</name>
    <dbReference type="NCBI Taxonomy" id="283035"/>
    <lineage>
        <taxon>Eukaryota</taxon>
        <taxon>Metazoa</taxon>
        <taxon>Chordata</taxon>
        <taxon>Craniata</taxon>
        <taxon>Vertebrata</taxon>
        <taxon>Euteleostomi</taxon>
        <taxon>Actinopterygii</taxon>
        <taxon>Neopterygii</taxon>
        <taxon>Teleostei</taxon>
        <taxon>Neoteleostei</taxon>
        <taxon>Acanthomorphata</taxon>
        <taxon>Eupercaria</taxon>
        <taxon>Perciformes</taxon>
        <taxon>Percoidei</taxon>
        <taxon>Percidae</taxon>
        <taxon>Luciopercinae</taxon>
        <taxon>Sander</taxon>
    </lineage>
</organism>
<dbReference type="GO" id="GO:0015074">
    <property type="term" value="P:DNA integration"/>
    <property type="evidence" value="ECO:0007669"/>
    <property type="project" value="InterPro"/>
</dbReference>
<dbReference type="GeneTree" id="ENSGT00490000044642"/>
<feature type="domain" description="Integrase catalytic" evidence="2">
    <location>
        <begin position="1"/>
        <end position="158"/>
    </location>
</feature>
<evidence type="ECO:0000313" key="3">
    <source>
        <dbReference type="Ensembl" id="ENSSLUP00000042058.1"/>
    </source>
</evidence>
<evidence type="ECO:0000313" key="4">
    <source>
        <dbReference type="Proteomes" id="UP000694568"/>
    </source>
</evidence>
<dbReference type="InterPro" id="IPR001584">
    <property type="entry name" value="Integrase_cat-core"/>
</dbReference>
<proteinExistence type="predicted"/>
<reference evidence="3" key="1">
    <citation type="submission" date="2025-08" db="UniProtKB">
        <authorList>
            <consortium name="Ensembl"/>
        </authorList>
    </citation>
    <scope>IDENTIFICATION</scope>
</reference>
<name>A0A8C9ZVM9_SANLU</name>
<dbReference type="GO" id="GO:0003676">
    <property type="term" value="F:nucleic acid binding"/>
    <property type="evidence" value="ECO:0007669"/>
    <property type="project" value="InterPro"/>
</dbReference>
<evidence type="ECO:0000256" key="1">
    <source>
        <dbReference type="SAM" id="MobiDB-lite"/>
    </source>
</evidence>
<keyword evidence="4" id="KW-1185">Reference proteome</keyword>
<dbReference type="InterPro" id="IPR050951">
    <property type="entry name" value="Retrovirus_Pol_polyprotein"/>
</dbReference>
<protein>
    <recommendedName>
        <fullName evidence="2">Integrase catalytic domain-containing protein</fullName>
    </recommendedName>
</protein>
<accession>A0A8C9ZVM9</accession>
<dbReference type="FunFam" id="3.30.420.10:FF:000063">
    <property type="entry name" value="Retrovirus-related Pol polyprotein from transposon 297-like Protein"/>
    <property type="match status" value="1"/>
</dbReference>
<evidence type="ECO:0000259" key="2">
    <source>
        <dbReference type="PROSITE" id="PS50994"/>
    </source>
</evidence>
<dbReference type="InterPro" id="IPR012337">
    <property type="entry name" value="RNaseH-like_sf"/>
</dbReference>
<dbReference type="PROSITE" id="PS50994">
    <property type="entry name" value="INTEGRASE"/>
    <property type="match status" value="1"/>
</dbReference>
<dbReference type="AlphaFoldDB" id="A0A8C9ZVM9"/>
<dbReference type="Pfam" id="PF00665">
    <property type="entry name" value="rve"/>
    <property type="match status" value="1"/>
</dbReference>
<dbReference type="Proteomes" id="UP000694568">
    <property type="component" value="Unplaced"/>
</dbReference>
<reference evidence="3" key="2">
    <citation type="submission" date="2025-09" db="UniProtKB">
        <authorList>
            <consortium name="Ensembl"/>
        </authorList>
    </citation>
    <scope>IDENTIFICATION</scope>
</reference>
<dbReference type="SUPFAM" id="SSF53098">
    <property type="entry name" value="Ribonuclease H-like"/>
    <property type="match status" value="1"/>
</dbReference>
<dbReference type="PANTHER" id="PTHR37984:SF7">
    <property type="entry name" value="INTEGRASE CATALYTIC DOMAIN-CONTAINING PROTEIN"/>
    <property type="match status" value="1"/>
</dbReference>
<sequence>MFEWHGQQYQVLVDSYSGWYEIDLLRDTTSAAVITKLKRHFSVHGTPHTLITDNARQYTSQRFKDFAKQWDFNHVTSSPEYPQSNGLAERAVRSAKHLMEKSHRDGTDVFLNLLNIRNIPRDQALGSPAERLMSRQTRSALPVSNKLLEPAQKNTKQVTALLQNKRLAQKQYYDASSRPLQPLAEGQVVRMQTTKGHDRLGTVKGRCKEPRSYIIESDGGTYRRNRHHIFPVAEPPPRKVDPADLNHQYADPAAPDSLPPTPQTPRVTPSINKHNRLDS</sequence>
<dbReference type="Ensembl" id="ENSSLUT00000043385.1">
    <property type="protein sequence ID" value="ENSSLUP00000042058.1"/>
    <property type="gene ID" value="ENSSLUG00000018645.1"/>
</dbReference>
<dbReference type="PANTHER" id="PTHR37984">
    <property type="entry name" value="PROTEIN CBG26694"/>
    <property type="match status" value="1"/>
</dbReference>
<dbReference type="Gene3D" id="3.30.420.10">
    <property type="entry name" value="Ribonuclease H-like superfamily/Ribonuclease H"/>
    <property type="match status" value="1"/>
</dbReference>
<dbReference type="InterPro" id="IPR036397">
    <property type="entry name" value="RNaseH_sf"/>
</dbReference>
<feature type="region of interest" description="Disordered" evidence="1">
    <location>
        <begin position="231"/>
        <end position="279"/>
    </location>
</feature>